<feature type="domain" description="Serine aminopeptidase S33" evidence="2">
    <location>
        <begin position="27"/>
        <end position="133"/>
    </location>
</feature>
<dbReference type="PANTHER" id="PTHR22946">
    <property type="entry name" value="DIENELACTONE HYDROLASE DOMAIN-CONTAINING PROTEIN-RELATED"/>
    <property type="match status" value="1"/>
</dbReference>
<dbReference type="AlphaFoldDB" id="A0A0F9S6R7"/>
<gene>
    <name evidence="3" type="ORF">LCGC14_0889320</name>
</gene>
<sequence>MKYFFENNKGYRLSSRLITPDSEGHFACVVFSHGFDSSKDSPRSVPLAEKLAEHGIASFLIDFTGHGESQGLKTDSTIEQQTLDLESALDFAGGLEQVDENRLALHGSSSGSLVALNLCLTDDRPVTAVLRAPRTNSYYPAVREKIEKLTLPLLFIQGELDPLIEQTSEFMSLLRSESLLTMIPGADHLFTDPTHLRQVIDLSVNWFDDKLSMKEAA</sequence>
<dbReference type="InterPro" id="IPR022742">
    <property type="entry name" value="Hydrolase_4"/>
</dbReference>
<dbReference type="InterPro" id="IPR050261">
    <property type="entry name" value="FrsA_esterase"/>
</dbReference>
<comment type="caution">
    <text evidence="3">The sequence shown here is derived from an EMBL/GenBank/DDBJ whole genome shotgun (WGS) entry which is preliminary data.</text>
</comment>
<organism evidence="3">
    <name type="scientific">marine sediment metagenome</name>
    <dbReference type="NCBI Taxonomy" id="412755"/>
    <lineage>
        <taxon>unclassified sequences</taxon>
        <taxon>metagenomes</taxon>
        <taxon>ecological metagenomes</taxon>
    </lineage>
</organism>
<dbReference type="Pfam" id="PF12146">
    <property type="entry name" value="Hydrolase_4"/>
    <property type="match status" value="1"/>
</dbReference>
<dbReference type="GO" id="GO:0016788">
    <property type="term" value="F:hydrolase activity, acting on ester bonds"/>
    <property type="evidence" value="ECO:0007669"/>
    <property type="project" value="UniProtKB-ARBA"/>
</dbReference>
<proteinExistence type="predicted"/>
<dbReference type="PANTHER" id="PTHR22946:SF9">
    <property type="entry name" value="POLYKETIDE TRANSFERASE AF380"/>
    <property type="match status" value="1"/>
</dbReference>
<evidence type="ECO:0000256" key="1">
    <source>
        <dbReference type="ARBA" id="ARBA00022801"/>
    </source>
</evidence>
<keyword evidence="1" id="KW-0378">Hydrolase</keyword>
<evidence type="ECO:0000259" key="2">
    <source>
        <dbReference type="Pfam" id="PF12146"/>
    </source>
</evidence>
<evidence type="ECO:0000313" key="3">
    <source>
        <dbReference type="EMBL" id="KKN24998.1"/>
    </source>
</evidence>
<dbReference type="SUPFAM" id="SSF53474">
    <property type="entry name" value="alpha/beta-Hydrolases"/>
    <property type="match status" value="1"/>
</dbReference>
<protein>
    <recommendedName>
        <fullName evidence="2">Serine aminopeptidase S33 domain-containing protein</fullName>
    </recommendedName>
</protein>
<dbReference type="InterPro" id="IPR029058">
    <property type="entry name" value="AB_hydrolase_fold"/>
</dbReference>
<dbReference type="Gene3D" id="3.40.50.1820">
    <property type="entry name" value="alpha/beta hydrolase"/>
    <property type="match status" value="1"/>
</dbReference>
<dbReference type="EMBL" id="LAZR01002838">
    <property type="protein sequence ID" value="KKN24998.1"/>
    <property type="molecule type" value="Genomic_DNA"/>
</dbReference>
<name>A0A0F9S6R7_9ZZZZ</name>
<accession>A0A0F9S6R7</accession>
<reference evidence="3" key="1">
    <citation type="journal article" date="2015" name="Nature">
        <title>Complex archaea that bridge the gap between prokaryotes and eukaryotes.</title>
        <authorList>
            <person name="Spang A."/>
            <person name="Saw J.H."/>
            <person name="Jorgensen S.L."/>
            <person name="Zaremba-Niedzwiedzka K."/>
            <person name="Martijn J."/>
            <person name="Lind A.E."/>
            <person name="van Eijk R."/>
            <person name="Schleper C."/>
            <person name="Guy L."/>
            <person name="Ettema T.J."/>
        </authorList>
    </citation>
    <scope>NUCLEOTIDE SEQUENCE</scope>
</reference>